<dbReference type="SUPFAM" id="SSF54862">
    <property type="entry name" value="4Fe-4S ferredoxins"/>
    <property type="match status" value="1"/>
</dbReference>
<keyword evidence="1" id="KW-0004">4Fe-4S</keyword>
<dbReference type="RefSeq" id="WP_193808248.1">
    <property type="nucleotide sequence ID" value="NZ_CP087714.1"/>
</dbReference>
<dbReference type="PANTHER" id="PTHR43687">
    <property type="entry name" value="ADENYLYLSULFATE REDUCTASE, BETA SUBUNIT"/>
    <property type="match status" value="1"/>
</dbReference>
<sequence>MPAVIDGSKCTGCGTCVDVCSQKGGAIYLNGNVAQVNEDMCMECGACVRACPSNAIALEW</sequence>
<keyword evidence="7" id="KW-1185">Reference proteome</keyword>
<dbReference type="Proteomes" id="UP001492541">
    <property type="component" value="Chromosome"/>
</dbReference>
<dbReference type="Gene3D" id="3.30.70.20">
    <property type="match status" value="2"/>
</dbReference>
<protein>
    <submittedName>
        <fullName evidence="6">4Fe-4S binding protein</fullName>
    </submittedName>
</protein>
<keyword evidence="4" id="KW-0411">Iron-sulfur</keyword>
<evidence type="ECO:0000256" key="3">
    <source>
        <dbReference type="ARBA" id="ARBA00023004"/>
    </source>
</evidence>
<dbReference type="InterPro" id="IPR017900">
    <property type="entry name" value="4Fe4S_Fe_S_CS"/>
</dbReference>
<dbReference type="InterPro" id="IPR017896">
    <property type="entry name" value="4Fe4S_Fe-S-bd"/>
</dbReference>
<dbReference type="PROSITE" id="PS51379">
    <property type="entry name" value="4FE4S_FER_2"/>
    <property type="match status" value="2"/>
</dbReference>
<dbReference type="Pfam" id="PF13237">
    <property type="entry name" value="Fer4_10"/>
    <property type="match status" value="1"/>
</dbReference>
<feature type="domain" description="4Fe-4S ferredoxin-type" evidence="5">
    <location>
        <begin position="32"/>
        <end position="60"/>
    </location>
</feature>
<evidence type="ECO:0000256" key="2">
    <source>
        <dbReference type="ARBA" id="ARBA00022723"/>
    </source>
</evidence>
<organism evidence="6 7">
    <name type="scientific">Geoglobus acetivorans</name>
    <dbReference type="NCBI Taxonomy" id="565033"/>
    <lineage>
        <taxon>Archaea</taxon>
        <taxon>Methanobacteriati</taxon>
        <taxon>Methanobacteriota</taxon>
        <taxon>Archaeoglobi</taxon>
        <taxon>Archaeoglobales</taxon>
        <taxon>Archaeoglobaceae</taxon>
        <taxon>Geoglobus</taxon>
    </lineage>
</organism>
<keyword evidence="2" id="KW-0479">Metal-binding</keyword>
<keyword evidence="3" id="KW-0408">Iron</keyword>
<dbReference type="PANTHER" id="PTHR43687:SF1">
    <property type="entry name" value="FERREDOXIN III"/>
    <property type="match status" value="1"/>
</dbReference>
<name>A0ABZ3H1F1_GEOAI</name>
<dbReference type="GeneID" id="90449522"/>
<reference evidence="6 7" key="1">
    <citation type="submission" date="2021-11" db="EMBL/GenBank/DDBJ databases">
        <title>Whole genome of Geoglobus acetivorans.</title>
        <authorList>
            <person name="Liu D."/>
        </authorList>
    </citation>
    <scope>NUCLEOTIDE SEQUENCE [LARGE SCALE GENOMIC DNA]</scope>
    <source>
        <strain evidence="6 7">SBH6</strain>
    </source>
</reference>
<accession>A0ABZ3H1F1</accession>
<evidence type="ECO:0000256" key="4">
    <source>
        <dbReference type="ARBA" id="ARBA00023014"/>
    </source>
</evidence>
<proteinExistence type="predicted"/>
<feature type="domain" description="4Fe-4S ferredoxin-type" evidence="5">
    <location>
        <begin position="1"/>
        <end position="31"/>
    </location>
</feature>
<evidence type="ECO:0000313" key="6">
    <source>
        <dbReference type="EMBL" id="XAT63099.1"/>
    </source>
</evidence>
<dbReference type="PROSITE" id="PS00198">
    <property type="entry name" value="4FE4S_FER_1"/>
    <property type="match status" value="1"/>
</dbReference>
<evidence type="ECO:0000259" key="5">
    <source>
        <dbReference type="PROSITE" id="PS51379"/>
    </source>
</evidence>
<gene>
    <name evidence="6" type="ORF">LPQ35_07495</name>
</gene>
<evidence type="ECO:0000256" key="1">
    <source>
        <dbReference type="ARBA" id="ARBA00022485"/>
    </source>
</evidence>
<dbReference type="InterPro" id="IPR050572">
    <property type="entry name" value="Fe-S_Ferredoxin"/>
</dbReference>
<dbReference type="EMBL" id="CP087714">
    <property type="protein sequence ID" value="XAT63099.1"/>
    <property type="molecule type" value="Genomic_DNA"/>
</dbReference>
<evidence type="ECO:0000313" key="7">
    <source>
        <dbReference type="Proteomes" id="UP001492541"/>
    </source>
</evidence>